<gene>
    <name evidence="1" type="ORF">JW744_02395</name>
</gene>
<reference evidence="1" key="1">
    <citation type="submission" date="2021-01" db="EMBL/GenBank/DDBJ databases">
        <title>Active Sulfur Cycling in an Early Earth Analoge.</title>
        <authorList>
            <person name="Hahn C.R."/>
            <person name="Youssef N.H."/>
            <person name="Elshahed M."/>
        </authorList>
    </citation>
    <scope>NUCLEOTIDE SEQUENCE</scope>
    <source>
        <strain evidence="1">Zod_Metabat.1151</strain>
    </source>
</reference>
<comment type="caution">
    <text evidence="1">The sequence shown here is derived from an EMBL/GenBank/DDBJ whole genome shotgun (WGS) entry which is preliminary data.</text>
</comment>
<proteinExistence type="predicted"/>
<dbReference type="AlphaFoldDB" id="A0A939C8T4"/>
<accession>A0A939C8T4</accession>
<dbReference type="EMBL" id="JAFGDB010000039">
    <property type="protein sequence ID" value="MBN2067292.1"/>
    <property type="molecule type" value="Genomic_DNA"/>
</dbReference>
<protein>
    <submittedName>
        <fullName evidence="1">Uncharacterized protein</fullName>
    </submittedName>
</protein>
<evidence type="ECO:0000313" key="2">
    <source>
        <dbReference type="Proteomes" id="UP000809243"/>
    </source>
</evidence>
<dbReference type="Proteomes" id="UP000809243">
    <property type="component" value="Unassembled WGS sequence"/>
</dbReference>
<organism evidence="1 2">
    <name type="scientific">Candidatus Iainarchaeum sp</name>
    <dbReference type="NCBI Taxonomy" id="3101447"/>
    <lineage>
        <taxon>Archaea</taxon>
        <taxon>Candidatus Iainarchaeota</taxon>
        <taxon>Candidatus Iainarchaeia</taxon>
        <taxon>Candidatus Iainarchaeales</taxon>
        <taxon>Candidatus Iainarchaeaceae</taxon>
        <taxon>Candidatus Iainarchaeum</taxon>
    </lineage>
</organism>
<sequence>MASLNPTKLWLTDAKYLEDKRAVLLDFSRLNIRRNLLMPFFPSFYLSKERIEEPELNDFFSGQSKSFKVLSCETSFKVSAGSFGLLNEAANTVFRETGIKPVVLNPERQFLLEQNWSYFDCFRFFSDEGLSKVEGSGLPLVFLPFFSDALPETVSQLASADCETAFKLLEQVALSNLLKLPLADLSPHKEMHAEAFFENIFWQQQERTGNGLGSLSASNGRPLPSISDATLFDFSKLWPTILTRPFYNLGPDTIDCGCCRPSSIESSNVLPNSLVEAEFLQDGFYFDSSFPVFAKSFHEGNEGKSQRLRRKQEFFLQDFPVGPFDRHDRAFIPLNDALSLSEKRKVRILQGEKLHWFCLKKESSLSINIAGLQAMASSAESKSAGIESACFSQNGVNAVEILSCDVDFLFAGARASAFSGLLALIPEYLKNGAGGFFNSKVSGAFECIESLILSNFKSFTQKRGSRAFLLQDGNVLVRSERPLSLIEQFSEMQKVPALIRPRHPKKAIW</sequence>
<evidence type="ECO:0000313" key="1">
    <source>
        <dbReference type="EMBL" id="MBN2067292.1"/>
    </source>
</evidence>
<name>A0A939C8T4_9ARCH</name>